<keyword evidence="3 10" id="KW-0132">Cell division</keyword>
<keyword evidence="7 10" id="KW-0573">Peptidoglycan synthesis</keyword>
<gene>
    <name evidence="10" type="primary">murF</name>
    <name evidence="15" type="ORF">N1028_17740</name>
</gene>
<dbReference type="SUPFAM" id="SSF53623">
    <property type="entry name" value="MurD-like peptide ligases, catalytic domain"/>
    <property type="match status" value="1"/>
</dbReference>
<feature type="domain" description="Mur ligase central" evidence="14">
    <location>
        <begin position="126"/>
        <end position="313"/>
    </location>
</feature>
<keyword evidence="6 10" id="KW-0133">Cell shape</keyword>
<feature type="domain" description="Mur ligase C-terminal" evidence="13">
    <location>
        <begin position="337"/>
        <end position="463"/>
    </location>
</feature>
<evidence type="ECO:0000256" key="3">
    <source>
        <dbReference type="ARBA" id="ARBA00022618"/>
    </source>
</evidence>
<evidence type="ECO:0000256" key="8">
    <source>
        <dbReference type="ARBA" id="ARBA00023306"/>
    </source>
</evidence>
<dbReference type="RefSeq" id="WP_259530771.1">
    <property type="nucleotide sequence ID" value="NZ_JANLCK010000014.1"/>
</dbReference>
<evidence type="ECO:0000256" key="6">
    <source>
        <dbReference type="ARBA" id="ARBA00022960"/>
    </source>
</evidence>
<proteinExistence type="inferred from homology"/>
<dbReference type="GO" id="GO:0051301">
    <property type="term" value="P:cell division"/>
    <property type="evidence" value="ECO:0007669"/>
    <property type="project" value="UniProtKB-KW"/>
</dbReference>
<dbReference type="EMBL" id="JANLCK010000014">
    <property type="protein sequence ID" value="MCS5727741.1"/>
    <property type="molecule type" value="Genomic_DNA"/>
</dbReference>
<dbReference type="SUPFAM" id="SSF53244">
    <property type="entry name" value="MurD-like peptide ligases, peptide-binding domain"/>
    <property type="match status" value="1"/>
</dbReference>
<evidence type="ECO:0000256" key="10">
    <source>
        <dbReference type="HAMAP-Rule" id="MF_02019"/>
    </source>
</evidence>
<comment type="catalytic activity">
    <reaction evidence="10 11">
        <text>D-alanyl-D-alanine + UDP-N-acetyl-alpha-D-muramoyl-L-alanyl-gamma-D-glutamyl-meso-2,6-diaminopimelate + ATP = UDP-N-acetyl-alpha-D-muramoyl-L-alanyl-gamma-D-glutamyl-meso-2,6-diaminopimeloyl-D-alanyl-D-alanine + ADP + phosphate + H(+)</text>
        <dbReference type="Rhea" id="RHEA:28374"/>
        <dbReference type="ChEBI" id="CHEBI:15378"/>
        <dbReference type="ChEBI" id="CHEBI:30616"/>
        <dbReference type="ChEBI" id="CHEBI:43474"/>
        <dbReference type="ChEBI" id="CHEBI:57822"/>
        <dbReference type="ChEBI" id="CHEBI:61386"/>
        <dbReference type="ChEBI" id="CHEBI:83905"/>
        <dbReference type="ChEBI" id="CHEBI:456216"/>
        <dbReference type="EC" id="6.3.2.10"/>
    </reaction>
</comment>
<dbReference type="Pfam" id="PF01225">
    <property type="entry name" value="Mur_ligase"/>
    <property type="match status" value="1"/>
</dbReference>
<evidence type="ECO:0000256" key="4">
    <source>
        <dbReference type="ARBA" id="ARBA00022741"/>
    </source>
</evidence>
<reference evidence="15" key="1">
    <citation type="submission" date="2022-08" db="EMBL/GenBank/DDBJ databases">
        <authorList>
            <person name="Deng Y."/>
            <person name="Han X.-F."/>
            <person name="Zhang Y.-Q."/>
        </authorList>
    </citation>
    <scope>NUCLEOTIDE SEQUENCE</scope>
    <source>
        <strain evidence="15">CPCC 203407</strain>
    </source>
</reference>
<protein>
    <recommendedName>
        <fullName evidence="10 11">UDP-N-acetylmuramoyl-tripeptide--D-alanyl-D-alanine ligase</fullName>
        <ecNumber evidence="10 11">6.3.2.10</ecNumber>
    </recommendedName>
    <alternativeName>
        <fullName evidence="10">D-alanyl-D-alanine-adding enzyme</fullName>
    </alternativeName>
</protein>
<evidence type="ECO:0000259" key="14">
    <source>
        <dbReference type="Pfam" id="PF08245"/>
    </source>
</evidence>
<keyword evidence="5 10" id="KW-0067">ATP-binding</keyword>
<dbReference type="AlphaFoldDB" id="A0AA41XGH7"/>
<dbReference type="SUPFAM" id="SSF63418">
    <property type="entry name" value="MurE/MurF N-terminal domain"/>
    <property type="match status" value="1"/>
</dbReference>
<keyword evidence="9 10" id="KW-0961">Cell wall biogenesis/degradation</keyword>
<accession>A0AA41XGH7</accession>
<dbReference type="GO" id="GO:0009252">
    <property type="term" value="P:peptidoglycan biosynthetic process"/>
    <property type="evidence" value="ECO:0007669"/>
    <property type="project" value="UniProtKB-UniRule"/>
</dbReference>
<evidence type="ECO:0000313" key="15">
    <source>
        <dbReference type="EMBL" id="MCS5727741.1"/>
    </source>
</evidence>
<name>A0AA41XGH7_9MICO</name>
<dbReference type="Pfam" id="PF02875">
    <property type="entry name" value="Mur_ligase_C"/>
    <property type="match status" value="1"/>
</dbReference>
<sequence>MLDLTLTEIAEALQGELVITDDAARAGWTPETVVNGTVDTDSRLIGTGDVFVAKRGEFDDGHRFVGAAVAAGAALVVVEHAFAAEEGRALAVPQVVVADSVLALGAFATEVVARVRASGDLKIVGITGSNGKTTTKNLLRAVLERVGETVAPRDSFNNEVGAPLTMLKLTAGSRFLVAEMGASGKGEITRLIRMAKPDVGVVLTVGLAHAGEFGGIETTLATKTEMVQDLEPDDVAVLNIDDPRVAGMAGKTRAEVLWFGLSDAAAVRATEIDATASGTTFVLHLPDGSSKPVRFAVLGEHHVMNALAAAASAHVLGVPIDEIVAALETVTRAERWRMEVMGGKDGVRVINDAYNASPDSMAAALKTLALIARPEQRTIAVLGEMSELGPFSVEEHDRIGRMIVRFNIHKLVVVGEGARAIHLAAEHEGSWGGEAIFVDTADEAFDLIAADTRADDLILVKSSNSAGLRFLGDRIAQANSIAQPDPTGGAAS</sequence>
<dbReference type="Proteomes" id="UP001165587">
    <property type="component" value="Unassembled WGS sequence"/>
</dbReference>
<keyword evidence="1 10" id="KW-0963">Cytoplasm</keyword>
<dbReference type="InterPro" id="IPR004101">
    <property type="entry name" value="Mur_ligase_C"/>
</dbReference>
<feature type="domain" description="Mur ligase N-terminal catalytic" evidence="12">
    <location>
        <begin position="38"/>
        <end position="108"/>
    </location>
</feature>
<dbReference type="Gene3D" id="3.40.1190.10">
    <property type="entry name" value="Mur-like, catalytic domain"/>
    <property type="match status" value="1"/>
</dbReference>
<dbReference type="GO" id="GO:0005737">
    <property type="term" value="C:cytoplasm"/>
    <property type="evidence" value="ECO:0007669"/>
    <property type="project" value="UniProtKB-SubCell"/>
</dbReference>
<dbReference type="PANTHER" id="PTHR43024">
    <property type="entry name" value="UDP-N-ACETYLMURAMOYL-TRIPEPTIDE--D-ALANYL-D-ALANINE LIGASE"/>
    <property type="match status" value="1"/>
</dbReference>
<dbReference type="Gene3D" id="3.40.1390.10">
    <property type="entry name" value="MurE/MurF, N-terminal domain"/>
    <property type="match status" value="1"/>
</dbReference>
<evidence type="ECO:0000256" key="5">
    <source>
        <dbReference type="ARBA" id="ARBA00022840"/>
    </source>
</evidence>
<dbReference type="InterPro" id="IPR035911">
    <property type="entry name" value="MurE/MurF_N"/>
</dbReference>
<keyword evidence="2 10" id="KW-0436">Ligase</keyword>
<dbReference type="GO" id="GO:0071555">
    <property type="term" value="P:cell wall organization"/>
    <property type="evidence" value="ECO:0007669"/>
    <property type="project" value="UniProtKB-KW"/>
</dbReference>
<evidence type="ECO:0000256" key="2">
    <source>
        <dbReference type="ARBA" id="ARBA00022598"/>
    </source>
</evidence>
<keyword evidence="16" id="KW-1185">Reference proteome</keyword>
<comment type="caution">
    <text evidence="15">The sequence shown here is derived from an EMBL/GenBank/DDBJ whole genome shotgun (WGS) entry which is preliminary data.</text>
</comment>
<dbReference type="PANTHER" id="PTHR43024:SF1">
    <property type="entry name" value="UDP-N-ACETYLMURAMOYL-TRIPEPTIDE--D-ALANYL-D-ALANINE LIGASE"/>
    <property type="match status" value="1"/>
</dbReference>
<dbReference type="Gene3D" id="3.90.190.20">
    <property type="entry name" value="Mur ligase, C-terminal domain"/>
    <property type="match status" value="1"/>
</dbReference>
<keyword evidence="4 10" id="KW-0547">Nucleotide-binding</keyword>
<comment type="function">
    <text evidence="10 11">Involved in cell wall formation. Catalyzes the final step in the synthesis of UDP-N-acetylmuramoyl-pentapeptide, the precursor of murein.</text>
</comment>
<comment type="pathway">
    <text evidence="10 11">Cell wall biogenesis; peptidoglycan biosynthesis.</text>
</comment>
<evidence type="ECO:0000256" key="9">
    <source>
        <dbReference type="ARBA" id="ARBA00023316"/>
    </source>
</evidence>
<dbReference type="Pfam" id="PF08245">
    <property type="entry name" value="Mur_ligase_M"/>
    <property type="match status" value="1"/>
</dbReference>
<evidence type="ECO:0000256" key="11">
    <source>
        <dbReference type="RuleBase" id="RU004136"/>
    </source>
</evidence>
<evidence type="ECO:0000313" key="16">
    <source>
        <dbReference type="Proteomes" id="UP001165587"/>
    </source>
</evidence>
<organism evidence="15 16">
    <name type="scientific">Herbiconiux oxytropis</name>
    <dbReference type="NCBI Taxonomy" id="2970915"/>
    <lineage>
        <taxon>Bacteria</taxon>
        <taxon>Bacillati</taxon>
        <taxon>Actinomycetota</taxon>
        <taxon>Actinomycetes</taxon>
        <taxon>Micrococcales</taxon>
        <taxon>Microbacteriaceae</taxon>
        <taxon>Herbiconiux</taxon>
    </lineage>
</organism>
<evidence type="ECO:0000256" key="7">
    <source>
        <dbReference type="ARBA" id="ARBA00022984"/>
    </source>
</evidence>
<dbReference type="InterPro" id="IPR036565">
    <property type="entry name" value="Mur-like_cat_sf"/>
</dbReference>
<dbReference type="NCBIfam" id="TIGR01143">
    <property type="entry name" value="murF"/>
    <property type="match status" value="1"/>
</dbReference>
<evidence type="ECO:0000259" key="12">
    <source>
        <dbReference type="Pfam" id="PF01225"/>
    </source>
</evidence>
<dbReference type="InterPro" id="IPR036615">
    <property type="entry name" value="Mur_ligase_C_dom_sf"/>
</dbReference>
<feature type="binding site" evidence="10">
    <location>
        <begin position="128"/>
        <end position="134"/>
    </location>
    <ligand>
        <name>ATP</name>
        <dbReference type="ChEBI" id="CHEBI:30616"/>
    </ligand>
</feature>
<dbReference type="EC" id="6.3.2.10" evidence="10 11"/>
<dbReference type="GO" id="GO:0008360">
    <property type="term" value="P:regulation of cell shape"/>
    <property type="evidence" value="ECO:0007669"/>
    <property type="project" value="UniProtKB-KW"/>
</dbReference>
<evidence type="ECO:0000256" key="1">
    <source>
        <dbReference type="ARBA" id="ARBA00022490"/>
    </source>
</evidence>
<keyword evidence="8 10" id="KW-0131">Cell cycle</keyword>
<dbReference type="InterPro" id="IPR051046">
    <property type="entry name" value="MurCDEF_CellWall_CoF430Synth"/>
</dbReference>
<dbReference type="GO" id="GO:0047480">
    <property type="term" value="F:UDP-N-acetylmuramoyl-tripeptide-D-alanyl-D-alanine ligase activity"/>
    <property type="evidence" value="ECO:0007669"/>
    <property type="project" value="UniProtKB-UniRule"/>
</dbReference>
<dbReference type="InterPro" id="IPR013221">
    <property type="entry name" value="Mur_ligase_cen"/>
</dbReference>
<evidence type="ECO:0000259" key="13">
    <source>
        <dbReference type="Pfam" id="PF02875"/>
    </source>
</evidence>
<dbReference type="HAMAP" id="MF_02019">
    <property type="entry name" value="MurF"/>
    <property type="match status" value="1"/>
</dbReference>
<dbReference type="InterPro" id="IPR005863">
    <property type="entry name" value="UDP-N-AcMur_synth"/>
</dbReference>
<comment type="subcellular location">
    <subcellularLocation>
        <location evidence="10 11">Cytoplasm</location>
    </subcellularLocation>
</comment>
<dbReference type="GO" id="GO:0005524">
    <property type="term" value="F:ATP binding"/>
    <property type="evidence" value="ECO:0007669"/>
    <property type="project" value="UniProtKB-UniRule"/>
</dbReference>
<comment type="similarity">
    <text evidence="10">Belongs to the MurCDEF family. MurF subfamily.</text>
</comment>
<dbReference type="InterPro" id="IPR000713">
    <property type="entry name" value="Mur_ligase_N"/>
</dbReference>